<name>A0AAV4US47_CAEEX</name>
<protein>
    <submittedName>
        <fullName evidence="1">Uncharacterized protein</fullName>
    </submittedName>
</protein>
<reference evidence="1 2" key="1">
    <citation type="submission" date="2021-06" db="EMBL/GenBank/DDBJ databases">
        <title>Caerostris extrusa draft genome.</title>
        <authorList>
            <person name="Kono N."/>
            <person name="Arakawa K."/>
        </authorList>
    </citation>
    <scope>NUCLEOTIDE SEQUENCE [LARGE SCALE GENOMIC DNA]</scope>
</reference>
<evidence type="ECO:0000313" key="1">
    <source>
        <dbReference type="EMBL" id="GIY60539.1"/>
    </source>
</evidence>
<accession>A0AAV4US47</accession>
<proteinExistence type="predicted"/>
<keyword evidence="2" id="KW-1185">Reference proteome</keyword>
<sequence length="125" mass="14207">MEVSPVPHLYEIPAGVVSPLVDTSLCTYAPEAGDREKERQFWLEWKSTSPYLSVEPTVRFESNTSLFQRQLIFFEIFKRVMSGGELEYDEALADLFYKMVKEGTDKGLLSLSDNEGGFKKIICAI</sequence>
<gene>
    <name evidence="1" type="ORF">CEXT_463761</name>
</gene>
<evidence type="ECO:0000313" key="2">
    <source>
        <dbReference type="Proteomes" id="UP001054945"/>
    </source>
</evidence>
<dbReference type="AlphaFoldDB" id="A0AAV4US47"/>
<comment type="caution">
    <text evidence="1">The sequence shown here is derived from an EMBL/GenBank/DDBJ whole genome shotgun (WGS) entry which is preliminary data.</text>
</comment>
<dbReference type="EMBL" id="BPLR01013339">
    <property type="protein sequence ID" value="GIY60539.1"/>
    <property type="molecule type" value="Genomic_DNA"/>
</dbReference>
<organism evidence="1 2">
    <name type="scientific">Caerostris extrusa</name>
    <name type="common">Bark spider</name>
    <name type="synonym">Caerostris bankana</name>
    <dbReference type="NCBI Taxonomy" id="172846"/>
    <lineage>
        <taxon>Eukaryota</taxon>
        <taxon>Metazoa</taxon>
        <taxon>Ecdysozoa</taxon>
        <taxon>Arthropoda</taxon>
        <taxon>Chelicerata</taxon>
        <taxon>Arachnida</taxon>
        <taxon>Araneae</taxon>
        <taxon>Araneomorphae</taxon>
        <taxon>Entelegynae</taxon>
        <taxon>Araneoidea</taxon>
        <taxon>Araneidae</taxon>
        <taxon>Caerostris</taxon>
    </lineage>
</organism>
<dbReference type="Proteomes" id="UP001054945">
    <property type="component" value="Unassembled WGS sequence"/>
</dbReference>